<evidence type="ECO:0008006" key="3">
    <source>
        <dbReference type="Google" id="ProtNLM"/>
    </source>
</evidence>
<dbReference type="Pfam" id="PF09960">
    <property type="entry name" value="DUF2194"/>
    <property type="match status" value="1"/>
</dbReference>
<dbReference type="Gene3D" id="3.20.20.370">
    <property type="entry name" value="Glycoside hydrolase/deacetylase"/>
    <property type="match status" value="1"/>
</dbReference>
<gene>
    <name evidence="1" type="ORF">JM64_02375</name>
</gene>
<dbReference type="InterPro" id="IPR011330">
    <property type="entry name" value="Glyco_hydro/deAcase_b/a-brl"/>
</dbReference>
<dbReference type="EMBL" id="CP011393">
    <property type="protein sequence ID" value="ANE40973.1"/>
    <property type="molecule type" value="Genomic_DNA"/>
</dbReference>
<dbReference type="GO" id="GO:0005975">
    <property type="term" value="P:carbohydrate metabolic process"/>
    <property type="evidence" value="ECO:0007669"/>
    <property type="project" value="InterPro"/>
</dbReference>
<evidence type="ECO:0000313" key="2">
    <source>
        <dbReference type="Proteomes" id="UP000077096"/>
    </source>
</evidence>
<accession>A0A172T292</accession>
<dbReference type="SUPFAM" id="SSF88713">
    <property type="entry name" value="Glycoside hydrolase/deacetylase"/>
    <property type="match status" value="1"/>
</dbReference>
<sequence>MLRIFKKWFFAFIIIFLTLMEFSSIEAKVLLLYKGSEQGYGYNILVKYFAPVLKELIESYDVIDVEGVDFSNMDLQQYNLIITCYYSPQMREAKKYLEKLTHFLINGGKILIVNNLGASIDTSGSNHPGLAEINSVYNLLGISYTFSWKKVKPLSVNIDNEYSAAKSFKFENLRDVEQFKMISPYAKSLIKITTEDGNTYDMAILSNLGGLISYSYLFDDEGKVTLNLYLMISKLLFGENDTFSFLVVGQDNPDLRKALDYTLLSYDWKSAVVPVLSVYDAVILVNGVFPVSDSRLLEYITNGGTVVVISSGDVQKYIPDLIVDNNVFPMPKDYKLPFSKSISIKIPPNGAINLITSSSRDSLVWKIKVGLGQVIFYPLDLLKKEYRGLLIQVILSQLPISIQPIVNSWSMFIDDFPLPAYNRKLDIITREFGDITDNEFYYNVWWPSMKQLSKEFDIKYTTFLVTNYNASVTWPFSFQEYTNTPQQLLVLKELLNSNFELGIHGYNHIPLTADRWSTEQLDLVLSILKIFLRNTLGESYIPYSYVAPDNIIDLFGVEKLLKAFPSIKVIGTTYKGANTLSEFEILFDKVVVIPRTTYGYYPEDGLIANSVLALMSLGTYQYFLHPDDLFSKDRNPEDKTWKEMYESLRSFLSTMKQYYPFLRNHWASESGDVIYTFFKERPIIKKESDNISVLLPIGYHLPRYYYVRVSGPFTLYGGKIVYSYGNLIIVEQTENKMEIRK</sequence>
<dbReference type="Proteomes" id="UP000077096">
    <property type="component" value="Chromosome"/>
</dbReference>
<reference evidence="1 2" key="1">
    <citation type="submission" date="2014-08" db="EMBL/GenBank/DDBJ databases">
        <title>Fervidobacterium pennivorans DYC genome.</title>
        <authorList>
            <person name="Wushke S."/>
        </authorList>
    </citation>
    <scope>NUCLEOTIDE SEQUENCE [LARGE SCALE GENOMIC DNA]</scope>
    <source>
        <strain evidence="1 2">DYC</strain>
    </source>
</reference>
<evidence type="ECO:0000313" key="1">
    <source>
        <dbReference type="EMBL" id="ANE40973.1"/>
    </source>
</evidence>
<name>A0A172T292_FERPE</name>
<protein>
    <recommendedName>
        <fullName evidence="3">DUF2194 domain-containing protein</fullName>
    </recommendedName>
</protein>
<organism evidence="1 2">
    <name type="scientific">Fervidobacterium pennivorans</name>
    <dbReference type="NCBI Taxonomy" id="93466"/>
    <lineage>
        <taxon>Bacteria</taxon>
        <taxon>Thermotogati</taxon>
        <taxon>Thermotogota</taxon>
        <taxon>Thermotogae</taxon>
        <taxon>Thermotogales</taxon>
        <taxon>Fervidobacteriaceae</taxon>
        <taxon>Fervidobacterium</taxon>
    </lineage>
</organism>
<dbReference type="InterPro" id="IPR018695">
    <property type="entry name" value="DUF2194"/>
</dbReference>
<dbReference type="KEGG" id="fng:JM64_02375"/>
<dbReference type="PATRIC" id="fig|93466.3.peg.525"/>
<proteinExistence type="predicted"/>
<dbReference type="AlphaFoldDB" id="A0A172T292"/>
<dbReference type="OrthoDB" id="9761886at2"/>